<dbReference type="CDD" id="cd04785">
    <property type="entry name" value="HTH_CadR-PbrR-like"/>
    <property type="match status" value="1"/>
</dbReference>
<name>A0A1U7JCK1_9HYPH</name>
<dbReference type="Pfam" id="PF13411">
    <property type="entry name" value="MerR_1"/>
    <property type="match status" value="1"/>
</dbReference>
<dbReference type="AlphaFoldDB" id="A0A1U7JCK1"/>
<gene>
    <name evidence="3" type="ORF">A3843_17605</name>
</gene>
<dbReference type="RefSeq" id="WP_028482513.1">
    <property type="nucleotide sequence ID" value="NZ_LVVZ01000041.1"/>
</dbReference>
<evidence type="ECO:0000313" key="3">
    <source>
        <dbReference type="EMBL" id="OKL42486.1"/>
    </source>
</evidence>
<dbReference type="InterPro" id="IPR000551">
    <property type="entry name" value="MerR-type_HTH_dom"/>
</dbReference>
<dbReference type="SMART" id="SM00422">
    <property type="entry name" value="HTH_MERR"/>
    <property type="match status" value="1"/>
</dbReference>
<dbReference type="PANTHER" id="PTHR30204">
    <property type="entry name" value="REDOX-CYCLING DRUG-SENSING TRANSCRIPTIONAL ACTIVATOR SOXR"/>
    <property type="match status" value="1"/>
</dbReference>
<reference evidence="3 4" key="1">
    <citation type="submission" date="2016-03" db="EMBL/GenBank/DDBJ databases">
        <title>Genome sequence of Nesiotobacter sp. nov., a moderately halophilic alphaproteobacterium isolated from the Yellow Sea, China.</title>
        <authorList>
            <person name="Zhang G."/>
            <person name="Zhang R."/>
        </authorList>
    </citation>
    <scope>NUCLEOTIDE SEQUENCE [LARGE SCALE GENOMIC DNA]</scope>
    <source>
        <strain evidence="3 4">WB1-6</strain>
    </source>
</reference>
<dbReference type="PROSITE" id="PS50937">
    <property type="entry name" value="HTH_MERR_2"/>
    <property type="match status" value="1"/>
</dbReference>
<protein>
    <submittedName>
        <fullName evidence="3">MerR family transcriptional regulator</fullName>
    </submittedName>
</protein>
<evidence type="ECO:0000313" key="4">
    <source>
        <dbReference type="Proteomes" id="UP000185783"/>
    </source>
</evidence>
<feature type="domain" description="HTH merR-type" evidence="2">
    <location>
        <begin position="4"/>
        <end position="73"/>
    </location>
</feature>
<dbReference type="InterPro" id="IPR047057">
    <property type="entry name" value="MerR_fam"/>
</dbReference>
<dbReference type="STRING" id="197461.A3843_17605"/>
<dbReference type="PRINTS" id="PR00040">
    <property type="entry name" value="HTHMERR"/>
</dbReference>
<organism evidence="3 4">
    <name type="scientific">Pseudovibrio exalbescens</name>
    <dbReference type="NCBI Taxonomy" id="197461"/>
    <lineage>
        <taxon>Bacteria</taxon>
        <taxon>Pseudomonadati</taxon>
        <taxon>Pseudomonadota</taxon>
        <taxon>Alphaproteobacteria</taxon>
        <taxon>Hyphomicrobiales</taxon>
        <taxon>Stappiaceae</taxon>
        <taxon>Pseudovibrio</taxon>
    </lineage>
</organism>
<accession>A0A1U7JCK1</accession>
<keyword evidence="1" id="KW-0238">DNA-binding</keyword>
<dbReference type="SUPFAM" id="SSF46955">
    <property type="entry name" value="Putative DNA-binding domain"/>
    <property type="match status" value="1"/>
</dbReference>
<dbReference type="Proteomes" id="UP000185783">
    <property type="component" value="Unassembled WGS sequence"/>
</dbReference>
<sequence>MAQDYSIGALAQCTGTKVQTIRFYEQRGLLPAPPRTEGGQRRYTEEHLRRLAFIRHGRDLGFSLEMISELMELSKHPEAVCKDADKIAAAHLAEVEAKIKRLELLRSELTRMLDHRCDGRIEECRVIETLSADTPLPLQQNKN</sequence>
<dbReference type="EMBL" id="LVVZ01000041">
    <property type="protein sequence ID" value="OKL42486.1"/>
    <property type="molecule type" value="Genomic_DNA"/>
</dbReference>
<proteinExistence type="predicted"/>
<dbReference type="GO" id="GO:0003700">
    <property type="term" value="F:DNA-binding transcription factor activity"/>
    <property type="evidence" value="ECO:0007669"/>
    <property type="project" value="InterPro"/>
</dbReference>
<dbReference type="PANTHER" id="PTHR30204:SF92">
    <property type="entry name" value="HTH-TYPE TRANSCRIPTIONAL REGULATOR ZNTR"/>
    <property type="match status" value="1"/>
</dbReference>
<dbReference type="InterPro" id="IPR009061">
    <property type="entry name" value="DNA-bd_dom_put_sf"/>
</dbReference>
<comment type="caution">
    <text evidence="3">The sequence shown here is derived from an EMBL/GenBank/DDBJ whole genome shotgun (WGS) entry which is preliminary data.</text>
</comment>
<dbReference type="Gene3D" id="1.10.1660.10">
    <property type="match status" value="1"/>
</dbReference>
<evidence type="ECO:0000256" key="1">
    <source>
        <dbReference type="ARBA" id="ARBA00023125"/>
    </source>
</evidence>
<keyword evidence="4" id="KW-1185">Reference proteome</keyword>
<dbReference type="GO" id="GO:0003677">
    <property type="term" value="F:DNA binding"/>
    <property type="evidence" value="ECO:0007669"/>
    <property type="project" value="UniProtKB-KW"/>
</dbReference>
<dbReference type="OrthoDB" id="9802944at2"/>
<evidence type="ECO:0000259" key="2">
    <source>
        <dbReference type="PROSITE" id="PS50937"/>
    </source>
</evidence>